<protein>
    <recommendedName>
        <fullName evidence="4">FAD-binding PCMH-type domain-containing protein</fullName>
    </recommendedName>
</protein>
<dbReference type="InterPro" id="IPR010031">
    <property type="entry name" value="FAD_lactone_oxidase-like"/>
</dbReference>
<dbReference type="InterPro" id="IPR016166">
    <property type="entry name" value="FAD-bd_PCMH"/>
</dbReference>
<evidence type="ECO:0000313" key="5">
    <source>
        <dbReference type="EMBL" id="KAK9835627.1"/>
    </source>
</evidence>
<dbReference type="GO" id="GO:0003885">
    <property type="term" value="F:D-arabinono-1,4-lactone oxidase activity"/>
    <property type="evidence" value="ECO:0007669"/>
    <property type="project" value="InterPro"/>
</dbReference>
<evidence type="ECO:0000259" key="4">
    <source>
        <dbReference type="PROSITE" id="PS51387"/>
    </source>
</evidence>
<comment type="pathway">
    <text evidence="2">Cofactor biosynthesis; L-ascorbate biosynthesis.</text>
</comment>
<organism evidence="5 6">
    <name type="scientific">Apatococcus lobatus</name>
    <dbReference type="NCBI Taxonomy" id="904363"/>
    <lineage>
        <taxon>Eukaryota</taxon>
        <taxon>Viridiplantae</taxon>
        <taxon>Chlorophyta</taxon>
        <taxon>core chlorophytes</taxon>
        <taxon>Trebouxiophyceae</taxon>
        <taxon>Chlorellales</taxon>
        <taxon>Chlorellaceae</taxon>
        <taxon>Apatococcus</taxon>
    </lineage>
</organism>
<dbReference type="NCBIfam" id="TIGR01676">
    <property type="entry name" value="GLDHase"/>
    <property type="match status" value="1"/>
</dbReference>
<dbReference type="PROSITE" id="PS51387">
    <property type="entry name" value="FAD_PCMH"/>
    <property type="match status" value="1"/>
</dbReference>
<name>A0AAW1RP71_9CHLO</name>
<dbReference type="EMBL" id="JALJOS010000008">
    <property type="protein sequence ID" value="KAK9835627.1"/>
    <property type="molecule type" value="Genomic_DNA"/>
</dbReference>
<comment type="caution">
    <text evidence="5">The sequence shown here is derived from an EMBL/GenBank/DDBJ whole genome shotgun (WGS) entry which is preliminary data.</text>
</comment>
<dbReference type="InterPro" id="IPR036318">
    <property type="entry name" value="FAD-bd_PCMH-like_sf"/>
</dbReference>
<keyword evidence="3" id="KW-0560">Oxidoreductase</keyword>
<evidence type="ECO:0000256" key="1">
    <source>
        <dbReference type="ARBA" id="ARBA00001974"/>
    </source>
</evidence>
<dbReference type="InterPro" id="IPR010029">
    <property type="entry name" value="GL_DH"/>
</dbReference>
<dbReference type="Gene3D" id="3.30.43.10">
    <property type="entry name" value="Uridine Diphospho-n-acetylenolpyruvylglucosamine Reductase, domain 2"/>
    <property type="match status" value="1"/>
</dbReference>
<proteinExistence type="predicted"/>
<sequence length="635" mass="70493">MAFVETFYAGHKPSCRLADEALPKDESEESCSDRSEQVVSMKRAAAQLRRSFSIVSGFSGAPGSVQPCRLQWLHLQHSQRGLATAAGETASQIAAQLKKPDPRFLGIAGSIFIGASAALIISVSTSFRKEPEPAIQHHDPAEDYENEHHIVNWSETHECRPKRFYQPETHEELEALVAEAHAKGEKLRCVGSAISPNGLAMSNEGIVSLSLMDKLIAVDSRTGLVTVQAGARVQEVADAIKAYGLTLANYASVREQTIGGFTQVGAHGTGVHLSTVDDQVIAMRLVTPSKGTITLSKDHNVEMFHMARVGLGCLGVVSEVTLQCVPAHHLLEHTYVSTHKEVRRRHARLLKDKKHLKYMWIPYTDKVVVTTCNPIKPGRQPPKPRELYTLQEQKAPLLDLLVKAEPTRIPAQRSELEAQSGAYLRDLLLAINPLDKDWVVKVNQAEAEFWRRSEGYRIGWSDDILGFDCGGKQWVLEVSFPTGTLRNNSGADLNYVEELLEMIETNNIPAPAPLEQRWTGASASDMSPASAPGAPDTLFSWLGIIMYMPRDGQVAAVTNKFRDYARKCESLLLKKYGAVEHWAKMEVPDRNYAELRALRERVNVRYPVPKFNAARRELDPKNIMGNHITDSIFKT</sequence>
<evidence type="ECO:0000256" key="2">
    <source>
        <dbReference type="ARBA" id="ARBA00005147"/>
    </source>
</evidence>
<dbReference type="GO" id="GO:0016020">
    <property type="term" value="C:membrane"/>
    <property type="evidence" value="ECO:0007669"/>
    <property type="project" value="InterPro"/>
</dbReference>
<keyword evidence="6" id="KW-1185">Reference proteome</keyword>
<dbReference type="InterPro" id="IPR007173">
    <property type="entry name" value="ALO_C"/>
</dbReference>
<dbReference type="PANTHER" id="PTHR43762">
    <property type="entry name" value="L-GULONOLACTONE OXIDASE"/>
    <property type="match status" value="1"/>
</dbReference>
<dbReference type="AlphaFoldDB" id="A0AAW1RP71"/>
<dbReference type="GO" id="GO:0071949">
    <property type="term" value="F:FAD binding"/>
    <property type="evidence" value="ECO:0007669"/>
    <property type="project" value="InterPro"/>
</dbReference>
<evidence type="ECO:0000256" key="3">
    <source>
        <dbReference type="ARBA" id="ARBA00023002"/>
    </source>
</evidence>
<dbReference type="Gene3D" id="3.30.70.2520">
    <property type="match status" value="1"/>
</dbReference>
<dbReference type="SUPFAM" id="SSF56176">
    <property type="entry name" value="FAD-binding/transporter-associated domain-like"/>
    <property type="match status" value="1"/>
</dbReference>
<reference evidence="5 6" key="1">
    <citation type="journal article" date="2024" name="Nat. Commun.">
        <title>Phylogenomics reveals the evolutionary origins of lichenization in chlorophyte algae.</title>
        <authorList>
            <person name="Puginier C."/>
            <person name="Libourel C."/>
            <person name="Otte J."/>
            <person name="Skaloud P."/>
            <person name="Haon M."/>
            <person name="Grisel S."/>
            <person name="Petersen M."/>
            <person name="Berrin J.G."/>
            <person name="Delaux P.M."/>
            <person name="Dal Grande F."/>
            <person name="Keller J."/>
        </authorList>
    </citation>
    <scope>NUCLEOTIDE SEQUENCE [LARGE SCALE GENOMIC DNA]</scope>
    <source>
        <strain evidence="5 6">SAG 2145</strain>
    </source>
</reference>
<evidence type="ECO:0000313" key="6">
    <source>
        <dbReference type="Proteomes" id="UP001438707"/>
    </source>
</evidence>
<dbReference type="Pfam" id="PF01565">
    <property type="entry name" value="FAD_binding_4"/>
    <property type="match status" value="1"/>
</dbReference>
<accession>A0AAW1RP71</accession>
<dbReference type="InterPro" id="IPR016169">
    <property type="entry name" value="FAD-bd_PCMH_sub2"/>
</dbReference>
<dbReference type="Pfam" id="PF04030">
    <property type="entry name" value="ALO"/>
    <property type="match status" value="1"/>
</dbReference>
<dbReference type="GO" id="GO:0016633">
    <property type="term" value="F:galactonolactone dehydrogenase activity"/>
    <property type="evidence" value="ECO:0007669"/>
    <property type="project" value="InterPro"/>
</dbReference>
<dbReference type="InterPro" id="IPR006094">
    <property type="entry name" value="Oxid_FAD_bind_N"/>
</dbReference>
<dbReference type="Gene3D" id="3.30.465.10">
    <property type="match status" value="1"/>
</dbReference>
<dbReference type="PANTHER" id="PTHR43762:SF1">
    <property type="entry name" value="D-ARABINONO-1,4-LACTONE OXIDASE"/>
    <property type="match status" value="1"/>
</dbReference>
<comment type="cofactor">
    <cofactor evidence="1">
        <name>FAD</name>
        <dbReference type="ChEBI" id="CHEBI:57692"/>
    </cofactor>
</comment>
<dbReference type="Proteomes" id="UP001438707">
    <property type="component" value="Unassembled WGS sequence"/>
</dbReference>
<gene>
    <name evidence="5" type="ORF">WJX74_004574</name>
</gene>
<dbReference type="InterPro" id="IPR016167">
    <property type="entry name" value="FAD-bd_PCMH_sub1"/>
</dbReference>
<feature type="domain" description="FAD-binding PCMH-type" evidence="4">
    <location>
        <begin position="157"/>
        <end position="327"/>
    </location>
</feature>